<dbReference type="InterPro" id="IPR051921">
    <property type="entry name" value="ABC_osmolyte_uptake_ATP-bind"/>
</dbReference>
<gene>
    <name evidence="7" type="ORF">SE17_29485</name>
</gene>
<dbReference type="InterPro" id="IPR003439">
    <property type="entry name" value="ABC_transporter-like_ATP-bd"/>
</dbReference>
<dbReference type="PROSITE" id="PS50893">
    <property type="entry name" value="ABC_TRANSPORTER_2"/>
    <property type="match status" value="1"/>
</dbReference>
<comment type="similarity">
    <text evidence="1">Belongs to the ABC transporter superfamily.</text>
</comment>
<feature type="non-terminal residue" evidence="7">
    <location>
        <position position="1"/>
    </location>
</feature>
<keyword evidence="8" id="KW-1185">Reference proteome</keyword>
<dbReference type="Proteomes" id="UP000050509">
    <property type="component" value="Unassembled WGS sequence"/>
</dbReference>
<dbReference type="GO" id="GO:0016020">
    <property type="term" value="C:membrane"/>
    <property type="evidence" value="ECO:0007669"/>
    <property type="project" value="InterPro"/>
</dbReference>
<evidence type="ECO:0000313" key="8">
    <source>
        <dbReference type="Proteomes" id="UP000050509"/>
    </source>
</evidence>
<dbReference type="GO" id="GO:0006970">
    <property type="term" value="P:response to osmotic stress"/>
    <property type="evidence" value="ECO:0007669"/>
    <property type="project" value="UniProtKB-ARBA"/>
</dbReference>
<evidence type="ECO:0000313" key="7">
    <source>
        <dbReference type="EMBL" id="KPV49999.1"/>
    </source>
</evidence>
<evidence type="ECO:0000256" key="3">
    <source>
        <dbReference type="ARBA" id="ARBA00022741"/>
    </source>
</evidence>
<dbReference type="InterPro" id="IPR017871">
    <property type="entry name" value="ABC_transporter-like_CS"/>
</dbReference>
<dbReference type="InterPro" id="IPR003593">
    <property type="entry name" value="AAA+_ATPase"/>
</dbReference>
<keyword evidence="2" id="KW-0813">Transport</keyword>
<dbReference type="GO" id="GO:0031460">
    <property type="term" value="P:glycine betaine transport"/>
    <property type="evidence" value="ECO:0007669"/>
    <property type="project" value="InterPro"/>
</dbReference>
<protein>
    <recommendedName>
        <fullName evidence="6">ABC transporter domain-containing protein</fullName>
    </recommendedName>
</protein>
<keyword evidence="4" id="KW-0067">ATP-binding</keyword>
<accession>A0A0P9DBU6</accession>
<evidence type="ECO:0000256" key="4">
    <source>
        <dbReference type="ARBA" id="ARBA00022840"/>
    </source>
</evidence>
<keyword evidence="3" id="KW-0547">Nucleotide-binding</keyword>
<reference evidence="7 8" key="1">
    <citation type="submission" date="2015-09" db="EMBL/GenBank/DDBJ databases">
        <title>Draft genome sequence of Kouleothrix aurantiaca JCM 19913.</title>
        <authorList>
            <person name="Hemp J."/>
        </authorList>
    </citation>
    <scope>NUCLEOTIDE SEQUENCE [LARGE SCALE GENOMIC DNA]</scope>
    <source>
        <strain evidence="7 8">COM-B</strain>
    </source>
</reference>
<name>A0A0P9DBU6_9CHLR</name>
<evidence type="ECO:0000256" key="5">
    <source>
        <dbReference type="ARBA" id="ARBA00023122"/>
    </source>
</evidence>
<dbReference type="CDD" id="cd03294">
    <property type="entry name" value="ABC_Pro_Gly_Betaine"/>
    <property type="match status" value="1"/>
</dbReference>
<dbReference type="GO" id="GO:0016887">
    <property type="term" value="F:ATP hydrolysis activity"/>
    <property type="evidence" value="ECO:0007669"/>
    <property type="project" value="InterPro"/>
</dbReference>
<dbReference type="Gene3D" id="3.40.50.300">
    <property type="entry name" value="P-loop containing nucleotide triphosphate hydrolases"/>
    <property type="match status" value="1"/>
</dbReference>
<organism evidence="7 8">
    <name type="scientific">Kouleothrix aurantiaca</name>
    <dbReference type="NCBI Taxonomy" id="186479"/>
    <lineage>
        <taxon>Bacteria</taxon>
        <taxon>Bacillati</taxon>
        <taxon>Chloroflexota</taxon>
        <taxon>Chloroflexia</taxon>
        <taxon>Chloroflexales</taxon>
        <taxon>Roseiflexineae</taxon>
        <taxon>Roseiflexaceae</taxon>
        <taxon>Kouleothrix</taxon>
    </lineage>
</organism>
<dbReference type="PATRIC" id="fig|186479.3.peg.2493"/>
<feature type="domain" description="ABC transporter" evidence="6">
    <location>
        <begin position="6"/>
        <end position="266"/>
    </location>
</feature>
<dbReference type="PANTHER" id="PTHR43869:SF1">
    <property type="entry name" value="GLYCINE BETAINE_PROLINE BETAINE TRANSPORT SYSTEM ATP-BINDING PROTEIN PROV"/>
    <property type="match status" value="1"/>
</dbReference>
<dbReference type="GO" id="GO:0005524">
    <property type="term" value="F:ATP binding"/>
    <property type="evidence" value="ECO:0007669"/>
    <property type="project" value="UniProtKB-KW"/>
</dbReference>
<comment type="caution">
    <text evidence="7">The sequence shown here is derived from an EMBL/GenBank/DDBJ whole genome shotgun (WGS) entry which is preliminary data.</text>
</comment>
<dbReference type="InterPro" id="IPR027417">
    <property type="entry name" value="P-loop_NTPase"/>
</dbReference>
<evidence type="ECO:0000256" key="1">
    <source>
        <dbReference type="ARBA" id="ARBA00005417"/>
    </source>
</evidence>
<evidence type="ECO:0000259" key="6">
    <source>
        <dbReference type="PROSITE" id="PS50893"/>
    </source>
</evidence>
<dbReference type="Pfam" id="PF00005">
    <property type="entry name" value="ABC_tran"/>
    <property type="match status" value="1"/>
</dbReference>
<proteinExistence type="inferred from homology"/>
<dbReference type="SMART" id="SM00382">
    <property type="entry name" value="AAA"/>
    <property type="match status" value="1"/>
</dbReference>
<dbReference type="AlphaFoldDB" id="A0A0P9DBU6"/>
<dbReference type="PANTHER" id="PTHR43869">
    <property type="entry name" value="GLYCINE BETAINE/PROLINE BETAINE TRANSPORT SYSTEM ATP-BINDING PROTEIN PROV"/>
    <property type="match status" value="1"/>
</dbReference>
<sequence>EASAKIVCRDVWKVFGRTPERAIAQIGPEQTHAQVLEQTGHVVAVRGVSFAVQKGETFVVMGLSGSGKSTLVRCISRLSDPTRGEILFDGRDIMKMGDEELRELRRHKISMVFQNFGLFPHRRVIDNVAYGLEVRGMPKRERIEAAAQMIELVGLAGWEYHLPRQLSGGMQQRVGLARALAVDPEILLFDEPFSALDPLIRREMQDELLRLQSTLHKTSIFITHDFAEALKLGDRIAIMRHGQFVQVGTPEELVLHPKNDYVNAFVKDAPRAKVITAATIMAPCPADFDQSGCPRVAPDASIELLMPLLLETERPVLVANGAPQPLGMIDRAHVLQALLTQE</sequence>
<dbReference type="NCBIfam" id="TIGR01186">
    <property type="entry name" value="proV"/>
    <property type="match status" value="1"/>
</dbReference>
<evidence type="ECO:0000256" key="2">
    <source>
        <dbReference type="ARBA" id="ARBA00022448"/>
    </source>
</evidence>
<dbReference type="FunFam" id="3.40.50.300:FF:000201">
    <property type="entry name" value="Glycine betaine/L-proline ABC transporter ATP-binding protein"/>
    <property type="match status" value="1"/>
</dbReference>
<dbReference type="SUPFAM" id="SSF52540">
    <property type="entry name" value="P-loop containing nucleoside triphosphate hydrolases"/>
    <property type="match status" value="1"/>
</dbReference>
<dbReference type="PROSITE" id="PS00211">
    <property type="entry name" value="ABC_TRANSPORTER_1"/>
    <property type="match status" value="1"/>
</dbReference>
<keyword evidence="5" id="KW-0129">CBS domain</keyword>
<dbReference type="InterPro" id="IPR005892">
    <property type="entry name" value="Gly-betaine_transp_ATP-bd"/>
</dbReference>
<dbReference type="EMBL" id="LJCR01001634">
    <property type="protein sequence ID" value="KPV49999.1"/>
    <property type="molecule type" value="Genomic_DNA"/>
</dbReference>